<keyword evidence="2 5" id="KW-0479">Metal-binding</keyword>
<dbReference type="InterPro" id="IPR005123">
    <property type="entry name" value="Oxoglu/Fe-dep_dioxygenase_dom"/>
</dbReference>
<evidence type="ECO:0000256" key="3">
    <source>
        <dbReference type="ARBA" id="ARBA00023002"/>
    </source>
</evidence>
<evidence type="ECO:0000256" key="1">
    <source>
        <dbReference type="ARBA" id="ARBA00008056"/>
    </source>
</evidence>
<dbReference type="PRINTS" id="PR00682">
    <property type="entry name" value="IPNSYNTHASE"/>
</dbReference>
<dbReference type="Proteomes" id="UP000027920">
    <property type="component" value="Unassembled WGS sequence"/>
</dbReference>
<dbReference type="SUPFAM" id="SSF51197">
    <property type="entry name" value="Clavaminate synthase-like"/>
    <property type="match status" value="1"/>
</dbReference>
<protein>
    <recommendedName>
        <fullName evidence="6">Fe2OG dioxygenase domain-containing protein</fullName>
    </recommendedName>
</protein>
<keyword evidence="8" id="KW-1185">Reference proteome</keyword>
<dbReference type="GeneID" id="25286108"/>
<comment type="similarity">
    <text evidence="1 5">Belongs to the iron/ascorbate-dependent oxidoreductase family.</text>
</comment>
<name>A0A072NZ10_9EURO</name>
<dbReference type="OrthoDB" id="288590at2759"/>
<dbReference type="GO" id="GO:0016491">
    <property type="term" value="F:oxidoreductase activity"/>
    <property type="evidence" value="ECO:0007669"/>
    <property type="project" value="UniProtKB-KW"/>
</dbReference>
<dbReference type="InterPro" id="IPR026992">
    <property type="entry name" value="DIOX_N"/>
</dbReference>
<dbReference type="InterPro" id="IPR044861">
    <property type="entry name" value="IPNS-like_FE2OG_OXY"/>
</dbReference>
<dbReference type="GO" id="GO:0046872">
    <property type="term" value="F:metal ion binding"/>
    <property type="evidence" value="ECO:0007669"/>
    <property type="project" value="UniProtKB-KW"/>
</dbReference>
<feature type="domain" description="Fe2OG dioxygenase" evidence="6">
    <location>
        <begin position="190"/>
        <end position="307"/>
    </location>
</feature>
<dbReference type="InterPro" id="IPR027443">
    <property type="entry name" value="IPNS-like_sf"/>
</dbReference>
<dbReference type="PROSITE" id="PS51471">
    <property type="entry name" value="FE2OG_OXY"/>
    <property type="match status" value="1"/>
</dbReference>
<accession>A0A072NZ10</accession>
<evidence type="ECO:0000256" key="4">
    <source>
        <dbReference type="ARBA" id="ARBA00023004"/>
    </source>
</evidence>
<proteinExistence type="inferred from homology"/>
<keyword evidence="4 5" id="KW-0408">Iron</keyword>
<reference evidence="7 8" key="1">
    <citation type="submission" date="2013-03" db="EMBL/GenBank/DDBJ databases">
        <title>The Genome Sequence of Exophiala aquamarina CBS 119918.</title>
        <authorList>
            <consortium name="The Broad Institute Genomics Platform"/>
            <person name="Cuomo C."/>
            <person name="de Hoog S."/>
            <person name="Gorbushina A."/>
            <person name="Walker B."/>
            <person name="Young S.K."/>
            <person name="Zeng Q."/>
            <person name="Gargeya S."/>
            <person name="Fitzgerald M."/>
            <person name="Haas B."/>
            <person name="Abouelleil A."/>
            <person name="Allen A.W."/>
            <person name="Alvarado L."/>
            <person name="Arachchi H.M."/>
            <person name="Berlin A.M."/>
            <person name="Chapman S.B."/>
            <person name="Gainer-Dewar J."/>
            <person name="Goldberg J."/>
            <person name="Griggs A."/>
            <person name="Gujja S."/>
            <person name="Hansen M."/>
            <person name="Howarth C."/>
            <person name="Imamovic A."/>
            <person name="Ireland A."/>
            <person name="Larimer J."/>
            <person name="McCowan C."/>
            <person name="Murphy C."/>
            <person name="Pearson M."/>
            <person name="Poon T.W."/>
            <person name="Priest M."/>
            <person name="Roberts A."/>
            <person name="Saif S."/>
            <person name="Shea T."/>
            <person name="Sisk P."/>
            <person name="Sykes S."/>
            <person name="Wortman J."/>
            <person name="Nusbaum C."/>
            <person name="Birren B."/>
        </authorList>
    </citation>
    <scope>NUCLEOTIDE SEQUENCE [LARGE SCALE GENOMIC DNA]</scope>
    <source>
        <strain evidence="7 8">CBS 119918</strain>
    </source>
</reference>
<evidence type="ECO:0000256" key="2">
    <source>
        <dbReference type="ARBA" id="ARBA00022723"/>
    </source>
</evidence>
<dbReference type="HOGENOM" id="CLU_010119_6_1_1"/>
<dbReference type="Pfam" id="PF14226">
    <property type="entry name" value="DIOX_N"/>
    <property type="match status" value="1"/>
</dbReference>
<comment type="caution">
    <text evidence="7">The sequence shown here is derived from an EMBL/GenBank/DDBJ whole genome shotgun (WGS) entry which is preliminary data.</text>
</comment>
<dbReference type="Gene3D" id="2.60.120.330">
    <property type="entry name" value="B-lactam Antibiotic, Isopenicillin N Synthase, Chain"/>
    <property type="match status" value="1"/>
</dbReference>
<dbReference type="GO" id="GO:0044283">
    <property type="term" value="P:small molecule biosynthetic process"/>
    <property type="evidence" value="ECO:0007669"/>
    <property type="project" value="UniProtKB-ARBA"/>
</dbReference>
<evidence type="ECO:0000256" key="5">
    <source>
        <dbReference type="RuleBase" id="RU003682"/>
    </source>
</evidence>
<dbReference type="AlphaFoldDB" id="A0A072NZ10"/>
<dbReference type="Pfam" id="PF03171">
    <property type="entry name" value="2OG-FeII_Oxy"/>
    <property type="match status" value="1"/>
</dbReference>
<dbReference type="STRING" id="1182545.A0A072NZ10"/>
<dbReference type="VEuPathDB" id="FungiDB:A1O9_11208"/>
<keyword evidence="3 5" id="KW-0560">Oxidoreductase</keyword>
<dbReference type="PANTHER" id="PTHR10209:SF881">
    <property type="entry name" value="FI07970P-RELATED"/>
    <property type="match status" value="1"/>
</dbReference>
<dbReference type="EMBL" id="AMGV01000016">
    <property type="protein sequence ID" value="KEF52791.1"/>
    <property type="molecule type" value="Genomic_DNA"/>
</dbReference>
<gene>
    <name evidence="7" type="ORF">A1O9_11208</name>
</gene>
<evidence type="ECO:0000313" key="8">
    <source>
        <dbReference type="Proteomes" id="UP000027920"/>
    </source>
</evidence>
<dbReference type="PANTHER" id="PTHR10209">
    <property type="entry name" value="OXIDOREDUCTASE, 2OG-FE II OXYGENASE FAMILY PROTEIN"/>
    <property type="match status" value="1"/>
</dbReference>
<evidence type="ECO:0000313" key="7">
    <source>
        <dbReference type="EMBL" id="KEF52791.1"/>
    </source>
</evidence>
<evidence type="ECO:0000259" key="6">
    <source>
        <dbReference type="PROSITE" id="PS51471"/>
    </source>
</evidence>
<sequence length="343" mass="39324">MGSISDSTTEPNIPIIDLAAFLNPESTVEERLTVAQDLVSACRHVGFVYIKNHGVPQEQLEQVFSISKEFYDLPTEQKRKAPHPPGWSVHRGYSWPGLEKVSSAISATDDEEAIKELREVQDYKESYEIGSEENPSQPNVWPPDDILPEWRPFMTSFYWTCFEAGKRILRALALGIGLDEHHLLKYHNGHYNQLRLLHYPPIPEAAVRSGKFARMPAHTDWSTMTFLFQDDCGGLQVEHPNNAGQFIDVAPIPSTAVMNVGDLLMRWSNDYLKSTMHRVQLPPLQDRFSGDNRMTRARYSIPYFVTTDPDLLIECLRFDEEHPPKYGPITQRDYAAMRARMQY</sequence>
<dbReference type="RefSeq" id="XP_013255381.1">
    <property type="nucleotide sequence ID" value="XM_013399927.1"/>
</dbReference>
<organism evidence="7 8">
    <name type="scientific">Exophiala aquamarina CBS 119918</name>
    <dbReference type="NCBI Taxonomy" id="1182545"/>
    <lineage>
        <taxon>Eukaryota</taxon>
        <taxon>Fungi</taxon>
        <taxon>Dikarya</taxon>
        <taxon>Ascomycota</taxon>
        <taxon>Pezizomycotina</taxon>
        <taxon>Eurotiomycetes</taxon>
        <taxon>Chaetothyriomycetidae</taxon>
        <taxon>Chaetothyriales</taxon>
        <taxon>Herpotrichiellaceae</taxon>
        <taxon>Exophiala</taxon>
    </lineage>
</organism>